<dbReference type="SUPFAM" id="SSF51621">
    <property type="entry name" value="Phosphoenolpyruvate/pyruvate domain"/>
    <property type="match status" value="1"/>
</dbReference>
<dbReference type="InterPro" id="IPR033129">
    <property type="entry name" value="PEPCASE_His_AS"/>
</dbReference>
<keyword evidence="4" id="KW-0456">Lyase</keyword>
<accession>A0ABU2VRV3</accession>
<evidence type="ECO:0000256" key="1">
    <source>
        <dbReference type="ARBA" id="ARBA00003670"/>
    </source>
</evidence>
<proteinExistence type="predicted"/>
<evidence type="ECO:0000256" key="2">
    <source>
        <dbReference type="ARBA" id="ARBA00022419"/>
    </source>
</evidence>
<dbReference type="PANTHER" id="PTHR30523:SF6">
    <property type="entry name" value="PHOSPHOENOLPYRUVATE CARBOXYLASE"/>
    <property type="match status" value="1"/>
</dbReference>
<keyword evidence="5" id="KW-1185">Reference proteome</keyword>
<dbReference type="EMBL" id="JAVREZ010000069">
    <property type="protein sequence ID" value="MDT0488336.1"/>
    <property type="molecule type" value="Genomic_DNA"/>
</dbReference>
<dbReference type="InterPro" id="IPR021135">
    <property type="entry name" value="PEP_COase"/>
</dbReference>
<dbReference type="InterPro" id="IPR015813">
    <property type="entry name" value="Pyrv/PenolPyrv_kinase-like_dom"/>
</dbReference>
<name>A0ABU2VRV3_9ACTN</name>
<organism evidence="4 5">
    <name type="scientific">Streptomyces doebereineriae</name>
    <dbReference type="NCBI Taxonomy" id="3075528"/>
    <lineage>
        <taxon>Bacteria</taxon>
        <taxon>Bacillati</taxon>
        <taxon>Actinomycetota</taxon>
        <taxon>Actinomycetes</taxon>
        <taxon>Kitasatosporales</taxon>
        <taxon>Streptomycetaceae</taxon>
        <taxon>Streptomyces</taxon>
    </lineage>
</organism>
<comment type="caution">
    <text evidence="4">The sequence shown here is derived from an EMBL/GenBank/DDBJ whole genome shotgun (WGS) entry which is preliminary data.</text>
</comment>
<gene>
    <name evidence="4" type="ORF">RNB18_50735</name>
</gene>
<evidence type="ECO:0000256" key="3">
    <source>
        <dbReference type="PROSITE-ProRule" id="PRU10112"/>
    </source>
</evidence>
<feature type="active site" evidence="3">
    <location>
        <position position="82"/>
    </location>
</feature>
<dbReference type="PROSITE" id="PS00393">
    <property type="entry name" value="PEPCASE_2"/>
    <property type="match status" value="1"/>
</dbReference>
<comment type="function">
    <text evidence="1">Forms oxaloacetate, a four-carbon dicarboxylic acid source for the tricarboxylic acid cycle.</text>
</comment>
<dbReference type="RefSeq" id="WP_311720893.1">
    <property type="nucleotide sequence ID" value="NZ_JAVREZ010000069.1"/>
</dbReference>
<dbReference type="PANTHER" id="PTHR30523">
    <property type="entry name" value="PHOSPHOENOLPYRUVATE CARBOXYLASE"/>
    <property type="match status" value="1"/>
</dbReference>
<evidence type="ECO:0000313" key="4">
    <source>
        <dbReference type="EMBL" id="MDT0488336.1"/>
    </source>
</evidence>
<evidence type="ECO:0000313" key="5">
    <source>
        <dbReference type="Proteomes" id="UP001183824"/>
    </source>
</evidence>
<dbReference type="GO" id="GO:0008964">
    <property type="term" value="F:phosphoenolpyruvate carboxylase activity"/>
    <property type="evidence" value="ECO:0007669"/>
    <property type="project" value="UniProtKB-EC"/>
</dbReference>
<dbReference type="PRINTS" id="PR00150">
    <property type="entry name" value="PEPCARBXLASE"/>
</dbReference>
<feature type="non-terminal residue" evidence="4">
    <location>
        <position position="233"/>
    </location>
</feature>
<reference evidence="5" key="1">
    <citation type="submission" date="2023-07" db="EMBL/GenBank/DDBJ databases">
        <title>30 novel species of actinomycetes from the DSMZ collection.</title>
        <authorList>
            <person name="Nouioui I."/>
        </authorList>
    </citation>
    <scope>NUCLEOTIDE SEQUENCE [LARGE SCALE GENOMIC DNA]</scope>
    <source>
        <strain evidence="5">DSM 41640</strain>
    </source>
</reference>
<sequence>MSDLLEAAILLKEAGLLDVSGAGHGAEVYAPVGIVPLFETIDDLQRGSSILQEALALPVYRSIVSARGQHQEVMLGYSDSNKDGGYLAANWALYRAELDLVEAARKTGIRLRLFHGRGGTVGRGGGPSYDAILAQPPGAVKGSLRITEQGEVIAAKYAEPRIAHRNLETLLAATLESTLLDVEGLGDEAEPAYQVLDELAALAQRSYAELVHETPGFVEYFKASTPVSEIGAL</sequence>
<protein>
    <recommendedName>
        <fullName evidence="2">Phosphoenolpyruvate carboxylase</fullName>
    </recommendedName>
</protein>
<dbReference type="Proteomes" id="UP001183824">
    <property type="component" value="Unassembled WGS sequence"/>
</dbReference>
<dbReference type="Pfam" id="PF00311">
    <property type="entry name" value="PEPcase"/>
    <property type="match status" value="1"/>
</dbReference>